<dbReference type="Pfam" id="PF07731">
    <property type="entry name" value="Cu-oxidase_2"/>
    <property type="match status" value="1"/>
</dbReference>
<dbReference type="GO" id="GO:0005507">
    <property type="term" value="F:copper ion binding"/>
    <property type="evidence" value="ECO:0007669"/>
    <property type="project" value="InterPro"/>
</dbReference>
<dbReference type="InterPro" id="IPR008972">
    <property type="entry name" value="Cupredoxin"/>
</dbReference>
<dbReference type="InterPro" id="IPR034279">
    <property type="entry name" value="CuRO_3_CopA"/>
</dbReference>
<evidence type="ECO:0000259" key="2">
    <source>
        <dbReference type="Pfam" id="PF07731"/>
    </source>
</evidence>
<protein>
    <submittedName>
        <fullName evidence="3">Copper-resistance protein, CopA family</fullName>
    </submittedName>
</protein>
<dbReference type="CDD" id="cd13896">
    <property type="entry name" value="CuRO_3_CopA"/>
    <property type="match status" value="1"/>
</dbReference>
<reference evidence="3" key="2">
    <citation type="journal article" date="2014" name="ISME J.">
        <title>Microbial stratification in low pH oxic and suboxic macroscopic growths along an acid mine drainage.</title>
        <authorList>
            <person name="Mendez-Garcia C."/>
            <person name="Mesa V."/>
            <person name="Sprenger R.R."/>
            <person name="Richter M."/>
            <person name="Diez M.S."/>
            <person name="Solano J."/>
            <person name="Bargiela R."/>
            <person name="Golyshina O.V."/>
            <person name="Manteca A."/>
            <person name="Ramos J.L."/>
            <person name="Gallego J.R."/>
            <person name="Llorente I."/>
            <person name="Martins Dos Santos V.A."/>
            <person name="Jensen O.N."/>
            <person name="Pelaez A.I."/>
            <person name="Sanchez J."/>
            <person name="Ferrer M."/>
        </authorList>
    </citation>
    <scope>NUCLEOTIDE SEQUENCE</scope>
</reference>
<dbReference type="SUPFAM" id="SSF49503">
    <property type="entry name" value="Cupredoxins"/>
    <property type="match status" value="1"/>
</dbReference>
<feature type="domain" description="Plastocyanin-like" evidence="2">
    <location>
        <begin position="100"/>
        <end position="213"/>
    </location>
</feature>
<dbReference type="InterPro" id="IPR002355">
    <property type="entry name" value="Cu_oxidase_Cu_BS"/>
</dbReference>
<dbReference type="PROSITE" id="PS00080">
    <property type="entry name" value="MULTICOPPER_OXIDASE2"/>
    <property type="match status" value="1"/>
</dbReference>
<comment type="caution">
    <text evidence="3">The sequence shown here is derived from an EMBL/GenBank/DDBJ whole genome shotgun (WGS) entry which is preliminary data.</text>
</comment>
<proteinExistence type="predicted"/>
<dbReference type="InterPro" id="IPR011706">
    <property type="entry name" value="Cu-oxidase_C"/>
</dbReference>
<evidence type="ECO:0000256" key="1">
    <source>
        <dbReference type="ARBA" id="ARBA00022723"/>
    </source>
</evidence>
<keyword evidence="1" id="KW-0479">Metal-binding</keyword>
<dbReference type="PROSITE" id="PS00079">
    <property type="entry name" value="MULTICOPPER_OXIDASE1"/>
    <property type="match status" value="1"/>
</dbReference>
<organism evidence="3">
    <name type="scientific">mine drainage metagenome</name>
    <dbReference type="NCBI Taxonomy" id="410659"/>
    <lineage>
        <taxon>unclassified sequences</taxon>
        <taxon>metagenomes</taxon>
        <taxon>ecological metagenomes</taxon>
    </lineage>
</organism>
<reference evidence="3" key="1">
    <citation type="submission" date="2013-08" db="EMBL/GenBank/DDBJ databases">
        <authorList>
            <person name="Mendez C."/>
            <person name="Richter M."/>
            <person name="Ferrer M."/>
            <person name="Sanchez J."/>
        </authorList>
    </citation>
    <scope>NUCLEOTIDE SEQUENCE</scope>
</reference>
<name>T1C412_9ZZZZ</name>
<evidence type="ECO:0000313" key="3">
    <source>
        <dbReference type="EMBL" id="EQD80226.1"/>
    </source>
</evidence>
<dbReference type="EMBL" id="AUZX01000844">
    <property type="protein sequence ID" value="EQD80226.1"/>
    <property type="molecule type" value="Genomic_DNA"/>
</dbReference>
<dbReference type="InterPro" id="IPR033138">
    <property type="entry name" value="Cu_oxidase_CS"/>
</dbReference>
<accession>T1C412</accession>
<gene>
    <name evidence="3" type="ORF">B1A_01113</name>
</gene>
<dbReference type="GO" id="GO:0016491">
    <property type="term" value="F:oxidoreductase activity"/>
    <property type="evidence" value="ECO:0007669"/>
    <property type="project" value="InterPro"/>
</dbReference>
<sequence length="214" mass="23262">MADMMGAMGGKDHGGMAGMSGMPGMDMGKGDHAAMAGMGKGGAASGWVCRTGPSVDMCVTDPRSNLDDPGIGLRDNGRRVLSYADLHTIGGPLDPREPGRTLTLHLTGNMQRYVWGFDGVKFSDAKPIVFRYGERLRITLINDTMMTHPIHLHGMWSEVEAPDGGFQVRKHTVSVQPAQQISYMVSADALGRWAYHCHLLYHMEAGMFREVIVA</sequence>
<dbReference type="Gene3D" id="2.60.40.420">
    <property type="entry name" value="Cupredoxins - blue copper proteins"/>
    <property type="match status" value="1"/>
</dbReference>
<dbReference type="AlphaFoldDB" id="T1C412"/>